<dbReference type="InterPro" id="IPR036859">
    <property type="entry name" value="CAP-Gly_dom_sf"/>
</dbReference>
<evidence type="ECO:0000256" key="8">
    <source>
        <dbReference type="ARBA" id="ARBA00022737"/>
    </source>
</evidence>
<dbReference type="PROSITE" id="PS50102">
    <property type="entry name" value="RRM"/>
    <property type="match status" value="1"/>
</dbReference>
<dbReference type="CDD" id="cd17044">
    <property type="entry name" value="Ubl_TBCE"/>
    <property type="match status" value="1"/>
</dbReference>
<feature type="region of interest" description="Disordered" evidence="19">
    <location>
        <begin position="105"/>
        <end position="130"/>
    </location>
</feature>
<evidence type="ECO:0000256" key="10">
    <source>
        <dbReference type="ARBA" id="ARBA00023186"/>
    </source>
</evidence>
<dbReference type="SMART" id="SM00443">
    <property type="entry name" value="G_patch"/>
    <property type="match status" value="1"/>
</dbReference>
<evidence type="ECO:0000313" key="23">
    <source>
        <dbReference type="EMBL" id="SSW96794.1"/>
    </source>
</evidence>
<protein>
    <recommendedName>
        <fullName evidence="15">Splicing factor 45</fullName>
    </recommendedName>
    <alternativeName>
        <fullName evidence="17">45 kDa-splicing factor</fullName>
    </alternativeName>
    <alternativeName>
        <fullName evidence="16">RNA-binding motif protein 17</fullName>
    </alternativeName>
    <alternativeName>
        <fullName evidence="13">Tubulin-folding cofactor E</fullName>
    </alternativeName>
    <alternativeName>
        <fullName evidence="4">Tubulin-specific chaperone E</fullName>
    </alternativeName>
</protein>
<evidence type="ECO:0000256" key="1">
    <source>
        <dbReference type="ARBA" id="ARBA00004123"/>
    </source>
</evidence>
<dbReference type="GO" id="GO:0000380">
    <property type="term" value="P:alternative mRNA splicing, via spliceosome"/>
    <property type="evidence" value="ECO:0007669"/>
    <property type="project" value="TreeGrafter"/>
</dbReference>
<evidence type="ECO:0000259" key="20">
    <source>
        <dbReference type="PROSITE" id="PS50102"/>
    </source>
</evidence>
<dbReference type="FunFam" id="3.30.70.330:FF:000079">
    <property type="entry name" value="Putative splicing factor 45"/>
    <property type="match status" value="1"/>
</dbReference>
<dbReference type="EMBL" id="UFQT01000004">
    <property type="protein sequence ID" value="SSX17181.1"/>
    <property type="molecule type" value="Genomic_DNA"/>
</dbReference>
<comment type="subunit">
    <text evidence="14">Binds SXL. Associates with the spliceosome. Interacts with SF3B1, SF1 and U2AF2.</text>
</comment>
<evidence type="ECO:0000256" key="14">
    <source>
        <dbReference type="ARBA" id="ARBA00065586"/>
    </source>
</evidence>
<dbReference type="SUPFAM" id="SSF54236">
    <property type="entry name" value="Ubiquitin-like"/>
    <property type="match status" value="1"/>
</dbReference>
<dbReference type="InterPro" id="IPR044079">
    <property type="entry name" value="Ubl_TBCE"/>
</dbReference>
<evidence type="ECO:0000256" key="4">
    <source>
        <dbReference type="ARBA" id="ARBA00015004"/>
    </source>
</evidence>
<dbReference type="SUPFAM" id="SSF74924">
    <property type="entry name" value="Cap-Gly domain"/>
    <property type="match status" value="1"/>
</dbReference>
<organism evidence="24">
    <name type="scientific">Culicoides sonorensis</name>
    <name type="common">Biting midge</name>
    <dbReference type="NCBI Taxonomy" id="179676"/>
    <lineage>
        <taxon>Eukaryota</taxon>
        <taxon>Metazoa</taxon>
        <taxon>Ecdysozoa</taxon>
        <taxon>Arthropoda</taxon>
        <taxon>Hexapoda</taxon>
        <taxon>Insecta</taxon>
        <taxon>Pterygota</taxon>
        <taxon>Neoptera</taxon>
        <taxon>Endopterygota</taxon>
        <taxon>Diptera</taxon>
        <taxon>Nematocera</taxon>
        <taxon>Chironomoidea</taxon>
        <taxon>Ceratopogonidae</taxon>
        <taxon>Ceratopogoninae</taxon>
        <taxon>Culicoides</taxon>
        <taxon>Monoculicoides</taxon>
    </lineage>
</organism>
<evidence type="ECO:0000256" key="17">
    <source>
        <dbReference type="ARBA" id="ARBA00079492"/>
    </source>
</evidence>
<keyword evidence="12" id="KW-0539">Nucleus</keyword>
<dbReference type="GO" id="GO:0003723">
    <property type="term" value="F:RNA binding"/>
    <property type="evidence" value="ECO:0007669"/>
    <property type="project" value="UniProtKB-UniRule"/>
</dbReference>
<dbReference type="InterPro" id="IPR012677">
    <property type="entry name" value="Nucleotide-bd_a/b_plait_sf"/>
</dbReference>
<evidence type="ECO:0000313" key="24">
    <source>
        <dbReference type="EMBL" id="SSX17181.1"/>
    </source>
</evidence>
<evidence type="ECO:0000256" key="13">
    <source>
        <dbReference type="ARBA" id="ARBA00030180"/>
    </source>
</evidence>
<keyword evidence="11" id="KW-0508">mRNA splicing</keyword>
<evidence type="ECO:0000256" key="9">
    <source>
        <dbReference type="ARBA" id="ARBA00022884"/>
    </source>
</evidence>
<feature type="domain" description="CAP-Gly" evidence="22">
    <location>
        <begin position="328"/>
        <end position="372"/>
    </location>
</feature>
<keyword evidence="7" id="KW-0507">mRNA processing</keyword>
<evidence type="ECO:0000256" key="2">
    <source>
        <dbReference type="ARBA" id="ARBA00004496"/>
    </source>
</evidence>
<dbReference type="PROSITE" id="PS50245">
    <property type="entry name" value="CAP_GLY_2"/>
    <property type="match status" value="1"/>
</dbReference>
<dbReference type="InterPro" id="IPR001611">
    <property type="entry name" value="Leu-rich_rpt"/>
</dbReference>
<dbReference type="Pfam" id="PF01302">
    <property type="entry name" value="CAP_GLY"/>
    <property type="match status" value="1"/>
</dbReference>
<evidence type="ECO:0000256" key="18">
    <source>
        <dbReference type="PROSITE-ProRule" id="PRU00176"/>
    </source>
</evidence>
<dbReference type="InterPro" id="IPR003954">
    <property type="entry name" value="RRM_euk-type"/>
</dbReference>
<keyword evidence="8" id="KW-0677">Repeat</keyword>
<keyword evidence="6" id="KW-0433">Leucine-rich repeat</keyword>
<gene>
    <name evidence="24" type="primary">CSON011431</name>
</gene>
<dbReference type="PROSITE" id="PS51450">
    <property type="entry name" value="LRR"/>
    <property type="match status" value="2"/>
</dbReference>
<evidence type="ECO:0000256" key="11">
    <source>
        <dbReference type="ARBA" id="ARBA00023187"/>
    </source>
</evidence>
<dbReference type="InterPro" id="IPR000467">
    <property type="entry name" value="G_patch_dom"/>
</dbReference>
<dbReference type="Pfam" id="PF00560">
    <property type="entry name" value="LRR_1"/>
    <property type="match status" value="1"/>
</dbReference>
<evidence type="ECO:0000256" key="3">
    <source>
        <dbReference type="ARBA" id="ARBA00006286"/>
    </source>
</evidence>
<dbReference type="Gene3D" id="3.10.20.90">
    <property type="entry name" value="Phosphatidylinositol 3-kinase Catalytic Subunit, Chain A, domain 1"/>
    <property type="match status" value="1"/>
</dbReference>
<dbReference type="InterPro" id="IPR000504">
    <property type="entry name" value="RRM_dom"/>
</dbReference>
<dbReference type="InterPro" id="IPR032675">
    <property type="entry name" value="LRR_dom_sf"/>
</dbReference>
<dbReference type="SMART" id="SM00365">
    <property type="entry name" value="LRR_SD22"/>
    <property type="match status" value="3"/>
</dbReference>
<evidence type="ECO:0000259" key="21">
    <source>
        <dbReference type="PROSITE" id="PS50174"/>
    </source>
</evidence>
<evidence type="ECO:0000256" key="19">
    <source>
        <dbReference type="SAM" id="MobiDB-lite"/>
    </source>
</evidence>
<dbReference type="InterPro" id="IPR000938">
    <property type="entry name" value="CAP-Gly_domain"/>
</dbReference>
<dbReference type="GO" id="GO:0005737">
    <property type="term" value="C:cytoplasm"/>
    <property type="evidence" value="ECO:0007669"/>
    <property type="project" value="UniProtKB-SubCell"/>
</dbReference>
<dbReference type="InterPro" id="IPR035979">
    <property type="entry name" value="RBD_domain_sf"/>
</dbReference>
<proteinExistence type="inferred from homology"/>
<dbReference type="SUPFAM" id="SSF54928">
    <property type="entry name" value="RNA-binding domain, RBD"/>
    <property type="match status" value="1"/>
</dbReference>
<dbReference type="SMART" id="SM01052">
    <property type="entry name" value="CAP_GLY"/>
    <property type="match status" value="1"/>
</dbReference>
<dbReference type="SUPFAM" id="SSF52058">
    <property type="entry name" value="L domain-like"/>
    <property type="match status" value="1"/>
</dbReference>
<evidence type="ECO:0000256" key="7">
    <source>
        <dbReference type="ARBA" id="ARBA00022664"/>
    </source>
</evidence>
<dbReference type="AlphaFoldDB" id="A0A336LKC3"/>
<dbReference type="Pfam" id="PF00076">
    <property type="entry name" value="RRM_1"/>
    <property type="match status" value="1"/>
</dbReference>
<sequence length="821" mass="93754">MSLYDDDDIKTATAWSTGLKLVPQMKRNLTMQNKKILTPNFIQKSVKTDDQSNKNLKNKIVSSKPIIPVPALPAIAHYSWDIEDEYDPKCPNDYDKILKDRREKLSEEKKRSDKKKRNSSPLKMLNHSDDEEDYSKYAKLGKAMIAPPKSLLQSSVTLDNSGSVAEKIMAKYGWNSNKGLGKDEQGMASALTVEKTSKRGGRIIHESDFKEQQIMPPPPSTAIPGCVTPINLVEQKEQTITEIIKSPSKVVLLRNMVGPGDVDEELEPEVKEECVTKYGEVVRVVIKEVEKVTPEEAVRIFVEFKRIESAIKAVVDLNGRFFGGRQVKAVKDHPGTWVGIEWDDVSRGKHDGTVDNIQYFKTNHPFSGSMTRIEKVKGFETLEQAILNRYYETNENVLDEYLIKETRTFMHAPLLEIVGMDKIRNKQSNLEELIEVSVAGTKVNKSGNLSQFQNITTLDVSSTLIWNWNIVFDIVLQLKNLQYLDLSNNRILIPSTSEVDKYSVLPNNVKKVNLRNNGISSWQHVVKIASLWPQIECLSLQDNEISSIEKFIQGQVFSKLEKLDLQGNKISDFESVLYLGQLQNLKELLLGGNTFTEVKFPDCHYKEKIEIFTKLQKLNLRGNFIQDDSACFNELDKLYSLEDLSYSSCSAESYEDIAYKAIAFIQGLKTFNKRRIENADRRNAEIDTWKILYLKWLKLNDDEIDVEKFLNKFRSYPNLLAKYGTPEIDVLERSPKKSTSYKIHLKHVLSGKSVERKLPSKMSIQALYGLISKLFKLFLEDENFTLTAIDPKCSKIRVALEPSSKTIDFYSIKDGYMILIE</sequence>
<comment type="similarity">
    <text evidence="3">Belongs to the TBCE family.</text>
</comment>
<name>A0A336LKC3_CULSO</name>
<dbReference type="SMART" id="SM00361">
    <property type="entry name" value="RRM_1"/>
    <property type="match status" value="1"/>
</dbReference>
<keyword evidence="10" id="KW-0143">Chaperone</keyword>
<feature type="domain" description="G-patch" evidence="21">
    <location>
        <begin position="161"/>
        <end position="201"/>
    </location>
</feature>
<comment type="subcellular location">
    <subcellularLocation>
        <location evidence="2">Cytoplasm</location>
    </subcellularLocation>
    <subcellularLocation>
        <location evidence="1">Nucleus</location>
    </subcellularLocation>
</comment>
<evidence type="ECO:0000259" key="22">
    <source>
        <dbReference type="PROSITE" id="PS50245"/>
    </source>
</evidence>
<dbReference type="GO" id="GO:0071011">
    <property type="term" value="C:precatalytic spliceosome"/>
    <property type="evidence" value="ECO:0007669"/>
    <property type="project" value="TreeGrafter"/>
</dbReference>
<evidence type="ECO:0000256" key="12">
    <source>
        <dbReference type="ARBA" id="ARBA00023242"/>
    </source>
</evidence>
<dbReference type="PANTHER" id="PTHR13288">
    <property type="entry name" value="SPLICING FACTOR 45 SPF45"/>
    <property type="match status" value="1"/>
</dbReference>
<evidence type="ECO:0000256" key="15">
    <source>
        <dbReference type="ARBA" id="ARBA00074919"/>
    </source>
</evidence>
<dbReference type="InterPro" id="IPR029071">
    <property type="entry name" value="Ubiquitin-like_domsf"/>
</dbReference>
<evidence type="ECO:0000256" key="6">
    <source>
        <dbReference type="ARBA" id="ARBA00022614"/>
    </source>
</evidence>
<reference evidence="23" key="1">
    <citation type="submission" date="2018-04" db="EMBL/GenBank/DDBJ databases">
        <authorList>
            <person name="Go L.Y."/>
            <person name="Mitchell J.A."/>
        </authorList>
    </citation>
    <scope>NUCLEOTIDE SEQUENCE</scope>
    <source>
        <tissue evidence="23">Whole organism</tissue>
    </source>
</reference>
<dbReference type="Gene3D" id="3.30.70.330">
    <property type="match status" value="1"/>
</dbReference>
<dbReference type="PROSITE" id="PS50174">
    <property type="entry name" value="G_PATCH"/>
    <property type="match status" value="1"/>
</dbReference>
<dbReference type="GO" id="GO:0045292">
    <property type="term" value="P:mRNA cis splicing, via spliceosome"/>
    <property type="evidence" value="ECO:0007669"/>
    <property type="project" value="InterPro"/>
</dbReference>
<dbReference type="InterPro" id="IPR040052">
    <property type="entry name" value="RBM17"/>
</dbReference>
<dbReference type="Pfam" id="PF01585">
    <property type="entry name" value="G-patch"/>
    <property type="match status" value="1"/>
</dbReference>
<feature type="domain" description="RRM" evidence="20">
    <location>
        <begin position="249"/>
        <end position="334"/>
    </location>
</feature>
<keyword evidence="5" id="KW-0963">Cytoplasm</keyword>
<dbReference type="EMBL" id="UFQS01000004">
    <property type="protein sequence ID" value="SSW96794.1"/>
    <property type="molecule type" value="Genomic_DNA"/>
</dbReference>
<dbReference type="VEuPathDB" id="VectorBase:CSON011431"/>
<dbReference type="PANTHER" id="PTHR13288:SF8">
    <property type="entry name" value="SPLICING FACTOR 45"/>
    <property type="match status" value="1"/>
</dbReference>
<reference evidence="24" key="2">
    <citation type="submission" date="2018-07" db="EMBL/GenBank/DDBJ databases">
        <authorList>
            <person name="Quirk P.G."/>
            <person name="Krulwich T.A."/>
        </authorList>
    </citation>
    <scope>NUCLEOTIDE SEQUENCE</scope>
</reference>
<evidence type="ECO:0000256" key="5">
    <source>
        <dbReference type="ARBA" id="ARBA00022490"/>
    </source>
</evidence>
<dbReference type="Gene3D" id="3.80.10.10">
    <property type="entry name" value="Ribonuclease Inhibitor"/>
    <property type="match status" value="4"/>
</dbReference>
<accession>A0A336LKC3</accession>
<evidence type="ECO:0000256" key="16">
    <source>
        <dbReference type="ARBA" id="ARBA00075691"/>
    </source>
</evidence>
<keyword evidence="9 18" id="KW-0694">RNA-binding</keyword>